<organism evidence="4 5">
    <name type="scientific">Rhipicephalus microplus</name>
    <name type="common">Cattle tick</name>
    <name type="synonym">Boophilus microplus</name>
    <dbReference type="NCBI Taxonomy" id="6941"/>
    <lineage>
        <taxon>Eukaryota</taxon>
        <taxon>Metazoa</taxon>
        <taxon>Ecdysozoa</taxon>
        <taxon>Arthropoda</taxon>
        <taxon>Chelicerata</taxon>
        <taxon>Arachnida</taxon>
        <taxon>Acari</taxon>
        <taxon>Parasitiformes</taxon>
        <taxon>Ixodida</taxon>
        <taxon>Ixodoidea</taxon>
        <taxon>Ixodidae</taxon>
        <taxon>Rhipicephalinae</taxon>
        <taxon>Rhipicephalus</taxon>
        <taxon>Boophilus</taxon>
    </lineage>
</organism>
<dbReference type="InterPro" id="IPR015350">
    <property type="entry name" value="Beta-trefoil_DNA-bd_dom"/>
</dbReference>
<dbReference type="InterPro" id="IPR001878">
    <property type="entry name" value="Znf_CCHC"/>
</dbReference>
<dbReference type="PROSITE" id="PS50158">
    <property type="entry name" value="ZF_CCHC"/>
    <property type="match status" value="1"/>
</dbReference>
<keyword evidence="1" id="KW-0479">Metal-binding</keyword>
<dbReference type="Pfam" id="PF09270">
    <property type="entry name" value="BTD"/>
    <property type="match status" value="1"/>
</dbReference>
<dbReference type="GO" id="GO:0000978">
    <property type="term" value="F:RNA polymerase II cis-regulatory region sequence-specific DNA binding"/>
    <property type="evidence" value="ECO:0007669"/>
    <property type="project" value="InterPro"/>
</dbReference>
<evidence type="ECO:0000313" key="5">
    <source>
        <dbReference type="Proteomes" id="UP000821866"/>
    </source>
</evidence>
<feature type="domain" description="CCHC-type" evidence="3">
    <location>
        <begin position="493"/>
        <end position="507"/>
    </location>
</feature>
<reference evidence="4" key="1">
    <citation type="journal article" date="2020" name="Cell">
        <title>Large-Scale Comparative Analyses of Tick Genomes Elucidate Their Genetic Diversity and Vector Capacities.</title>
        <authorList>
            <consortium name="Tick Genome and Microbiome Consortium (TIGMIC)"/>
            <person name="Jia N."/>
            <person name="Wang J."/>
            <person name="Shi W."/>
            <person name="Du L."/>
            <person name="Sun Y."/>
            <person name="Zhan W."/>
            <person name="Jiang J.F."/>
            <person name="Wang Q."/>
            <person name="Zhang B."/>
            <person name="Ji P."/>
            <person name="Bell-Sakyi L."/>
            <person name="Cui X.M."/>
            <person name="Yuan T.T."/>
            <person name="Jiang B.G."/>
            <person name="Yang W.F."/>
            <person name="Lam T.T."/>
            <person name="Chang Q.C."/>
            <person name="Ding S.J."/>
            <person name="Wang X.J."/>
            <person name="Zhu J.G."/>
            <person name="Ruan X.D."/>
            <person name="Zhao L."/>
            <person name="Wei J.T."/>
            <person name="Ye R.Z."/>
            <person name="Que T.C."/>
            <person name="Du C.H."/>
            <person name="Zhou Y.H."/>
            <person name="Cheng J.X."/>
            <person name="Dai P.F."/>
            <person name="Guo W.B."/>
            <person name="Han X.H."/>
            <person name="Huang E.J."/>
            <person name="Li L.F."/>
            <person name="Wei W."/>
            <person name="Gao Y.C."/>
            <person name="Liu J.Z."/>
            <person name="Shao H.Z."/>
            <person name="Wang X."/>
            <person name="Wang C.C."/>
            <person name="Yang T.C."/>
            <person name="Huo Q.B."/>
            <person name="Li W."/>
            <person name="Chen H.Y."/>
            <person name="Chen S.E."/>
            <person name="Zhou L.G."/>
            <person name="Ni X.B."/>
            <person name="Tian J.H."/>
            <person name="Sheng Y."/>
            <person name="Liu T."/>
            <person name="Pan Y.S."/>
            <person name="Xia L.Y."/>
            <person name="Li J."/>
            <person name="Zhao F."/>
            <person name="Cao W.C."/>
        </authorList>
    </citation>
    <scope>NUCLEOTIDE SEQUENCE</scope>
    <source>
        <strain evidence="4">Rmic-2018</strain>
    </source>
</reference>
<reference evidence="4" key="2">
    <citation type="submission" date="2021-09" db="EMBL/GenBank/DDBJ databases">
        <authorList>
            <person name="Jia N."/>
            <person name="Wang J."/>
            <person name="Shi W."/>
            <person name="Du L."/>
            <person name="Sun Y."/>
            <person name="Zhan W."/>
            <person name="Jiang J."/>
            <person name="Wang Q."/>
            <person name="Zhang B."/>
            <person name="Ji P."/>
            <person name="Sakyi L.B."/>
            <person name="Cui X."/>
            <person name="Yuan T."/>
            <person name="Jiang B."/>
            <person name="Yang W."/>
            <person name="Lam T.T.-Y."/>
            <person name="Chang Q."/>
            <person name="Ding S."/>
            <person name="Wang X."/>
            <person name="Zhu J."/>
            <person name="Ruan X."/>
            <person name="Zhao L."/>
            <person name="Wei J."/>
            <person name="Que T."/>
            <person name="Du C."/>
            <person name="Cheng J."/>
            <person name="Dai P."/>
            <person name="Han X."/>
            <person name="Huang E."/>
            <person name="Gao Y."/>
            <person name="Liu J."/>
            <person name="Shao H."/>
            <person name="Ye R."/>
            <person name="Li L."/>
            <person name="Wei W."/>
            <person name="Wang X."/>
            <person name="Wang C."/>
            <person name="Huo Q."/>
            <person name="Li W."/>
            <person name="Guo W."/>
            <person name="Chen H."/>
            <person name="Chen S."/>
            <person name="Zhou L."/>
            <person name="Zhou L."/>
            <person name="Ni X."/>
            <person name="Tian J."/>
            <person name="Zhou Y."/>
            <person name="Sheng Y."/>
            <person name="Liu T."/>
            <person name="Pan Y."/>
            <person name="Xia L."/>
            <person name="Li J."/>
            <person name="Zhao F."/>
            <person name="Cao W."/>
        </authorList>
    </citation>
    <scope>NUCLEOTIDE SEQUENCE</scope>
    <source>
        <strain evidence="4">Rmic-2018</strain>
        <tissue evidence="4">Larvae</tissue>
    </source>
</reference>
<gene>
    <name evidence="4" type="ORF">HPB51_027619</name>
</gene>
<feature type="region of interest" description="Disordered" evidence="2">
    <location>
        <begin position="136"/>
        <end position="219"/>
    </location>
</feature>
<dbReference type="InterPro" id="IPR036875">
    <property type="entry name" value="Znf_CCHC_sf"/>
</dbReference>
<feature type="compositionally biased region" description="Basic and acidic residues" evidence="2">
    <location>
        <begin position="155"/>
        <end position="180"/>
    </location>
</feature>
<dbReference type="EMBL" id="JABSTU010004199">
    <property type="protein sequence ID" value="KAH7964145.1"/>
    <property type="molecule type" value="Genomic_DNA"/>
</dbReference>
<protein>
    <recommendedName>
        <fullName evidence="3">CCHC-type domain-containing protein</fullName>
    </recommendedName>
</protein>
<keyword evidence="1" id="KW-0863">Zinc-finger</keyword>
<dbReference type="GO" id="GO:0001228">
    <property type="term" value="F:DNA-binding transcription activator activity, RNA polymerase II-specific"/>
    <property type="evidence" value="ECO:0007669"/>
    <property type="project" value="InterPro"/>
</dbReference>
<evidence type="ECO:0000259" key="3">
    <source>
        <dbReference type="PROSITE" id="PS50158"/>
    </source>
</evidence>
<proteinExistence type="predicted"/>
<dbReference type="AlphaFoldDB" id="A0A9J6CZS1"/>
<name>A0A9J6CZS1_RHIMP</name>
<dbReference type="InterPro" id="IPR036358">
    <property type="entry name" value="BTD_sf"/>
</dbReference>
<evidence type="ECO:0000256" key="1">
    <source>
        <dbReference type="PROSITE-ProRule" id="PRU00047"/>
    </source>
</evidence>
<dbReference type="GO" id="GO:0008270">
    <property type="term" value="F:zinc ion binding"/>
    <property type="evidence" value="ECO:0007669"/>
    <property type="project" value="UniProtKB-KW"/>
</dbReference>
<dbReference type="VEuPathDB" id="VectorBase:LOC119162995"/>
<accession>A0A9J6CZS1</accession>
<dbReference type="SUPFAM" id="SSF57756">
    <property type="entry name" value="Retrovirus zinc finger-like domains"/>
    <property type="match status" value="1"/>
</dbReference>
<comment type="caution">
    <text evidence="4">The sequence shown here is derived from an EMBL/GenBank/DDBJ whole genome shotgun (WGS) entry which is preliminary data.</text>
</comment>
<dbReference type="VEuPathDB" id="VectorBase:LOC119172937"/>
<dbReference type="Gene3D" id="2.80.10.50">
    <property type="match status" value="1"/>
</dbReference>
<dbReference type="InterPro" id="IPR040159">
    <property type="entry name" value="CLS_fam"/>
</dbReference>
<sequence length="553" mass="62843">MRGDSSTRLRAFSTCLLDDSVSEVEGPMRDGYIHYGSTVILLRKCALYLKDSERMYLCLSQEKIIQFQVTPCCTYINKEIINDSALWTIISTDKAEYTFCEGAGPVGGPVTPVLVVNSLHLNGGGNEAMLQISGFGTEEEEEDGRAREPSSAQVIREKKESLNEPSDNEGKRQEKLKDSWDDPSDNEGQVLEEDLQEHQLQRQTTEEYPPLHQEEKQQEKTTLLTKVAKADMAIMKAVIKISTCTGQEGVATQIDTIISEHSKLKKLTIEQFQEIAYLKGKISVLEEATSKNKHQEREKQTELQPPVEAEERKSYALVLTSETMGKQEMAELIKTKINPTEAGLPDATMRECRQEIILTTASKESSGKLERILRSRNGFQQVKVNKPKQNRYNIKVIGVDDELANDALPQRIIEQNRLECNPEDILVRKSWKGKQETTLVLALNRVGLMALKERKYINIGWSRCPWFDHISVPCCSRCAQYGHTHFDCQGPIRCNNCGRKGHTQNKCHEKAFCIVCEREGYSGDKDHSMMSWQCPAYQERVEFEKRKILARLD</sequence>
<feature type="compositionally biased region" description="Acidic residues" evidence="2">
    <location>
        <begin position="181"/>
        <end position="195"/>
    </location>
</feature>
<evidence type="ECO:0000313" key="4">
    <source>
        <dbReference type="EMBL" id="KAH7964145.1"/>
    </source>
</evidence>
<keyword evidence="5" id="KW-1185">Reference proteome</keyword>
<dbReference type="PANTHER" id="PTHR10665">
    <property type="entry name" value="RECOMBINING BINDING PROTEIN SUPPRESSOR OF HAIRLESS"/>
    <property type="match status" value="1"/>
</dbReference>
<evidence type="ECO:0000256" key="2">
    <source>
        <dbReference type="SAM" id="MobiDB-lite"/>
    </source>
</evidence>
<dbReference type="SUPFAM" id="SSF110217">
    <property type="entry name" value="DNA-binding protein LAG-1 (CSL)"/>
    <property type="match status" value="1"/>
</dbReference>
<keyword evidence="1" id="KW-0862">Zinc</keyword>
<dbReference type="Proteomes" id="UP000821866">
    <property type="component" value="Unassembled WGS sequence"/>
</dbReference>